<gene>
    <name evidence="2" type="ORF">HPBE_LOCUS388</name>
</gene>
<dbReference type="WBParaSite" id="HPBE_0000038701-mRNA-1">
    <property type="protein sequence ID" value="HPBE_0000038701-mRNA-1"/>
    <property type="gene ID" value="HPBE_0000038701"/>
</dbReference>
<evidence type="ECO:0000313" key="3">
    <source>
        <dbReference type="Proteomes" id="UP000050761"/>
    </source>
</evidence>
<reference evidence="4" key="2">
    <citation type="submission" date="2019-09" db="UniProtKB">
        <authorList>
            <consortium name="WormBaseParasite"/>
        </authorList>
    </citation>
    <scope>IDENTIFICATION</scope>
</reference>
<accession>A0A3P7TAE9</accession>
<feature type="domain" description="FBXO47 ARM repeats region" evidence="1">
    <location>
        <begin position="171"/>
        <end position="311"/>
    </location>
</feature>
<dbReference type="EMBL" id="UZAH01000257">
    <property type="protein sequence ID" value="VDO18770.1"/>
    <property type="molecule type" value="Genomic_DNA"/>
</dbReference>
<organism evidence="2">
    <name type="scientific">Heligmosomoides polygyrus</name>
    <name type="common">Parasitic roundworm</name>
    <dbReference type="NCBI Taxonomy" id="6339"/>
    <lineage>
        <taxon>Eukaryota</taxon>
        <taxon>Metazoa</taxon>
        <taxon>Ecdysozoa</taxon>
        <taxon>Nematoda</taxon>
        <taxon>Chromadorea</taxon>
        <taxon>Rhabditida</taxon>
        <taxon>Rhabditina</taxon>
        <taxon>Rhabditomorpha</taxon>
        <taxon>Strongyloidea</taxon>
        <taxon>Heligmosomidae</taxon>
        <taxon>Heligmosomoides</taxon>
    </lineage>
</organism>
<dbReference type="PANTHER" id="PTHR34098:SF1">
    <property type="entry name" value="F-BOX ONLY PROTEIN 47"/>
    <property type="match status" value="1"/>
</dbReference>
<name>A0A3P7TAE9_HELPZ</name>
<reference evidence="2 3" key="1">
    <citation type="submission" date="2018-11" db="EMBL/GenBank/DDBJ databases">
        <authorList>
            <consortium name="Pathogen Informatics"/>
        </authorList>
    </citation>
    <scope>NUCLEOTIDE SEQUENCE [LARGE SCALE GENOMIC DNA]</scope>
</reference>
<dbReference type="InterPro" id="IPR056622">
    <property type="entry name" value="ARM_FBXO47"/>
</dbReference>
<dbReference type="InterPro" id="IPR038946">
    <property type="entry name" value="FBXO47"/>
</dbReference>
<keyword evidence="3" id="KW-1185">Reference proteome</keyword>
<evidence type="ECO:0000313" key="4">
    <source>
        <dbReference type="WBParaSite" id="HPBE_0000038701-mRNA-1"/>
    </source>
</evidence>
<dbReference type="Proteomes" id="UP000050761">
    <property type="component" value="Unassembled WGS sequence"/>
</dbReference>
<dbReference type="AlphaFoldDB" id="A0A3P7TAE9"/>
<sequence length="317" mass="35965">MVSIMSYFPVRKRTCTSEVSSEISEKRRRGTVIAKAEFLSPAEVRSGMTPIHVRCLDVQDERKDGLQRAAAALHPPTPLGFFGELSPSLYHYMFHGIDGKLLKAVSICFPTSKRVTLLKRFCERAISHGINLHGLGRIIHTASTLLQMCHKWAFSECAKVLHAILELNDCRLKKALKQISEGEPGSLPKVEMEVREFIRSLLLTGRDARYEGADVEWIFWISAVIRTFTEPMSQSRLLMVLFGPTVELNGEVAVDWRLFCEHVVTSLELAETIVKPLSDVLHLLLKTNRLERTEYVWTQHDVFNVIEELSSSVCCRL</sequence>
<proteinExistence type="predicted"/>
<dbReference type="PANTHER" id="PTHR34098">
    <property type="entry name" value="F-BOX ONLY PROTEIN 47"/>
    <property type="match status" value="1"/>
</dbReference>
<dbReference type="Pfam" id="PF24467">
    <property type="entry name" value="ARM_FBXO47"/>
    <property type="match status" value="1"/>
</dbReference>
<dbReference type="OrthoDB" id="5785977at2759"/>
<protein>
    <submittedName>
        <fullName evidence="4">MIF4G domain-containing protein</fullName>
    </submittedName>
</protein>
<evidence type="ECO:0000259" key="1">
    <source>
        <dbReference type="Pfam" id="PF24467"/>
    </source>
</evidence>
<evidence type="ECO:0000313" key="2">
    <source>
        <dbReference type="EMBL" id="VDO18770.1"/>
    </source>
</evidence>